<organism evidence="8">
    <name type="scientific">Chromulina nebulosa</name>
    <dbReference type="NCBI Taxonomy" id="96789"/>
    <lineage>
        <taxon>Eukaryota</taxon>
        <taxon>Sar</taxon>
        <taxon>Stramenopiles</taxon>
        <taxon>Ochrophyta</taxon>
        <taxon>Chrysophyceae</taxon>
        <taxon>Chromulinales</taxon>
        <taxon>Chromulinaceae</taxon>
        <taxon>Chromulina</taxon>
    </lineage>
</organism>
<dbReference type="PANTHER" id="PTHR12300:SF161">
    <property type="entry name" value="RECEPTOR EXPRESSION-ENHANCING PROTEIN"/>
    <property type="match status" value="1"/>
</dbReference>
<keyword evidence="3 7" id="KW-0812">Transmembrane</keyword>
<dbReference type="PANTHER" id="PTHR12300">
    <property type="entry name" value="HVA22-LIKE PROTEINS"/>
    <property type="match status" value="1"/>
</dbReference>
<dbReference type="AlphaFoldDB" id="A0A7S0SVD0"/>
<keyword evidence="4 7" id="KW-1133">Transmembrane helix</keyword>
<dbReference type="InterPro" id="IPR004345">
    <property type="entry name" value="TB2_DP1_HVA22"/>
</dbReference>
<dbReference type="GO" id="GO:0016020">
    <property type="term" value="C:membrane"/>
    <property type="evidence" value="ECO:0007669"/>
    <property type="project" value="UniProtKB-SubCell"/>
</dbReference>
<evidence type="ECO:0000256" key="7">
    <source>
        <dbReference type="SAM" id="Phobius"/>
    </source>
</evidence>
<evidence type="ECO:0000256" key="4">
    <source>
        <dbReference type="ARBA" id="ARBA00022989"/>
    </source>
</evidence>
<evidence type="ECO:0000313" key="8">
    <source>
        <dbReference type="EMBL" id="CAD8715218.1"/>
    </source>
</evidence>
<evidence type="ECO:0000256" key="5">
    <source>
        <dbReference type="ARBA" id="ARBA00023136"/>
    </source>
</evidence>
<evidence type="ECO:0000256" key="1">
    <source>
        <dbReference type="ARBA" id="ARBA00004141"/>
    </source>
</evidence>
<protein>
    <recommendedName>
        <fullName evidence="9">Receptor expression-enhancing protein</fullName>
    </recommendedName>
</protein>
<feature type="transmembrane region" description="Helical" evidence="7">
    <location>
        <begin position="124"/>
        <end position="143"/>
    </location>
</feature>
<evidence type="ECO:0000256" key="6">
    <source>
        <dbReference type="RuleBase" id="RU362006"/>
    </source>
</evidence>
<dbReference type="Pfam" id="PF03134">
    <property type="entry name" value="TB2_DP1_HVA22"/>
    <property type="match status" value="1"/>
</dbReference>
<comment type="similarity">
    <text evidence="2 6">Belongs to the DP1 family.</text>
</comment>
<name>A0A7S0SVD0_9STRA</name>
<evidence type="ECO:0008006" key="9">
    <source>
        <dbReference type="Google" id="ProtNLM"/>
    </source>
</evidence>
<sequence length="162" mass="18159">MSGINVEAVKEKVNAFLLKYPVIDKPLTNLSEKTKVDKALIALAIAAVPLFLILSLGFGNFIIDLIGFVYPVYSSIKAIESKDKSDDTQWLTYWLIFGLFKIVEGVADAIISFIPFYFLSKVLFLIWCFYPSTQGASVIYINFIKPYVVPLITEAAETDKTK</sequence>
<gene>
    <name evidence="8" type="ORF">CNEB1095_LOCUS1244</name>
</gene>
<comment type="subcellular location">
    <subcellularLocation>
        <location evidence="1 6">Membrane</location>
        <topology evidence="1 6">Multi-pass membrane protein</topology>
    </subcellularLocation>
</comment>
<dbReference type="EMBL" id="HBFD01001966">
    <property type="protein sequence ID" value="CAD8715218.1"/>
    <property type="molecule type" value="Transcribed_RNA"/>
</dbReference>
<keyword evidence="5 7" id="KW-0472">Membrane</keyword>
<evidence type="ECO:0000256" key="3">
    <source>
        <dbReference type="ARBA" id="ARBA00022692"/>
    </source>
</evidence>
<reference evidence="8" key="1">
    <citation type="submission" date="2021-01" db="EMBL/GenBank/DDBJ databases">
        <authorList>
            <person name="Corre E."/>
            <person name="Pelletier E."/>
            <person name="Niang G."/>
            <person name="Scheremetjew M."/>
            <person name="Finn R."/>
            <person name="Kale V."/>
            <person name="Holt S."/>
            <person name="Cochrane G."/>
            <person name="Meng A."/>
            <person name="Brown T."/>
            <person name="Cohen L."/>
        </authorList>
    </citation>
    <scope>NUCLEOTIDE SEQUENCE</scope>
    <source>
        <strain evidence="8">UTEXLB2642</strain>
    </source>
</reference>
<feature type="transmembrane region" description="Helical" evidence="7">
    <location>
        <begin position="91"/>
        <end position="118"/>
    </location>
</feature>
<feature type="transmembrane region" description="Helical" evidence="7">
    <location>
        <begin position="39"/>
        <end position="70"/>
    </location>
</feature>
<evidence type="ECO:0000256" key="2">
    <source>
        <dbReference type="ARBA" id="ARBA00008573"/>
    </source>
</evidence>
<proteinExistence type="inferred from homology"/>
<accession>A0A7S0SVD0</accession>